<dbReference type="Proteomes" id="UP001190700">
    <property type="component" value="Unassembled WGS sequence"/>
</dbReference>
<proteinExistence type="predicted"/>
<dbReference type="EMBL" id="LGRX02016731">
    <property type="protein sequence ID" value="KAK3261689.1"/>
    <property type="molecule type" value="Genomic_DNA"/>
</dbReference>
<gene>
    <name evidence="2" type="ORF">CYMTET_29416</name>
</gene>
<organism evidence="2 3">
    <name type="scientific">Cymbomonas tetramitiformis</name>
    <dbReference type="NCBI Taxonomy" id="36881"/>
    <lineage>
        <taxon>Eukaryota</taxon>
        <taxon>Viridiplantae</taxon>
        <taxon>Chlorophyta</taxon>
        <taxon>Pyramimonadophyceae</taxon>
        <taxon>Pyramimonadales</taxon>
        <taxon>Pyramimonadaceae</taxon>
        <taxon>Cymbomonas</taxon>
    </lineage>
</organism>
<comment type="caution">
    <text evidence="2">The sequence shown here is derived from an EMBL/GenBank/DDBJ whole genome shotgun (WGS) entry which is preliminary data.</text>
</comment>
<dbReference type="AlphaFoldDB" id="A0AAE0FL47"/>
<evidence type="ECO:0000313" key="3">
    <source>
        <dbReference type="Proteomes" id="UP001190700"/>
    </source>
</evidence>
<name>A0AAE0FL47_9CHLO</name>
<keyword evidence="3" id="KW-1185">Reference proteome</keyword>
<sequence>MAGFHLGLGLDLNTSISTSNAEIDGDHTTSTELERQYARVRSKPVVVPALFGRASALAVPRRERETFAGTDGDPELAAHERNRKIQKKSGNKDVQRRCGARTSKTEPKKPTLHQRLAEFPQQSLRISGDKLFCGCCKEQLSLIKSSLTSYNTSRKHRENLVKYVEVMDSDHENLIGVLTEYFAEYEDEAMSGLRPEVHREGGDFGSLAVISISVSPPTMSVTCSLSRAIRPTVRNTKP</sequence>
<evidence type="ECO:0000313" key="2">
    <source>
        <dbReference type="EMBL" id="KAK3261689.1"/>
    </source>
</evidence>
<feature type="region of interest" description="Disordered" evidence="1">
    <location>
        <begin position="65"/>
        <end position="109"/>
    </location>
</feature>
<accession>A0AAE0FL47</accession>
<protein>
    <submittedName>
        <fullName evidence="2">Uncharacterized protein</fullName>
    </submittedName>
</protein>
<evidence type="ECO:0000256" key="1">
    <source>
        <dbReference type="SAM" id="MobiDB-lite"/>
    </source>
</evidence>
<reference evidence="2 3" key="1">
    <citation type="journal article" date="2015" name="Genome Biol. Evol.">
        <title>Comparative Genomics of a Bacterivorous Green Alga Reveals Evolutionary Causalities and Consequences of Phago-Mixotrophic Mode of Nutrition.</title>
        <authorList>
            <person name="Burns J.A."/>
            <person name="Paasch A."/>
            <person name="Narechania A."/>
            <person name="Kim E."/>
        </authorList>
    </citation>
    <scope>NUCLEOTIDE SEQUENCE [LARGE SCALE GENOMIC DNA]</scope>
    <source>
        <strain evidence="2 3">PLY_AMNH</strain>
    </source>
</reference>